<protein>
    <recommendedName>
        <fullName evidence="1">Mmc1 C-terminal domain-containing protein</fullName>
    </recommendedName>
</protein>
<evidence type="ECO:0000313" key="2">
    <source>
        <dbReference type="EMBL" id="EXJ70126.1"/>
    </source>
</evidence>
<dbReference type="STRING" id="1182543.W9WZL7"/>
<dbReference type="EMBL" id="AMGX01000010">
    <property type="protein sequence ID" value="EXJ70126.1"/>
    <property type="molecule type" value="Genomic_DNA"/>
</dbReference>
<dbReference type="RefSeq" id="XP_007745978.1">
    <property type="nucleotide sequence ID" value="XM_007747788.1"/>
</dbReference>
<dbReference type="PANTHER" id="PTHR38644:SF1">
    <property type="entry name" value="EXPRESSED PROTEIN"/>
    <property type="match status" value="1"/>
</dbReference>
<dbReference type="OrthoDB" id="5319015at2759"/>
<dbReference type="Pfam" id="PF23868">
    <property type="entry name" value="Mmc1_C"/>
    <property type="match status" value="1"/>
</dbReference>
<dbReference type="AlphaFoldDB" id="W9WZL7"/>
<accession>W9WZL7</accession>
<reference evidence="2 3" key="1">
    <citation type="submission" date="2013-03" db="EMBL/GenBank/DDBJ databases">
        <title>The Genome Sequence of Cladophialophora psammophila CBS 110553.</title>
        <authorList>
            <consortium name="The Broad Institute Genomics Platform"/>
            <person name="Cuomo C."/>
            <person name="de Hoog S."/>
            <person name="Gorbushina A."/>
            <person name="Walker B."/>
            <person name="Young S.K."/>
            <person name="Zeng Q."/>
            <person name="Gargeya S."/>
            <person name="Fitzgerald M."/>
            <person name="Haas B."/>
            <person name="Abouelleil A."/>
            <person name="Allen A.W."/>
            <person name="Alvarado L."/>
            <person name="Arachchi H.M."/>
            <person name="Berlin A.M."/>
            <person name="Chapman S.B."/>
            <person name="Gainer-Dewar J."/>
            <person name="Goldberg J."/>
            <person name="Griggs A."/>
            <person name="Gujja S."/>
            <person name="Hansen M."/>
            <person name="Howarth C."/>
            <person name="Imamovic A."/>
            <person name="Ireland A."/>
            <person name="Larimer J."/>
            <person name="McCowan C."/>
            <person name="Murphy C."/>
            <person name="Pearson M."/>
            <person name="Poon T.W."/>
            <person name="Priest M."/>
            <person name="Roberts A."/>
            <person name="Saif S."/>
            <person name="Shea T."/>
            <person name="Sisk P."/>
            <person name="Sykes S."/>
            <person name="Wortman J."/>
            <person name="Nusbaum C."/>
            <person name="Birren B."/>
        </authorList>
    </citation>
    <scope>NUCLEOTIDE SEQUENCE [LARGE SCALE GENOMIC DNA]</scope>
    <source>
        <strain evidence="2 3">CBS 110553</strain>
    </source>
</reference>
<keyword evidence="3" id="KW-1185">Reference proteome</keyword>
<comment type="caution">
    <text evidence="2">The sequence shown here is derived from an EMBL/GenBank/DDBJ whole genome shotgun (WGS) entry which is preliminary data.</text>
</comment>
<dbReference type="Proteomes" id="UP000019471">
    <property type="component" value="Unassembled WGS sequence"/>
</dbReference>
<gene>
    <name evidence="2" type="ORF">A1O5_07199</name>
</gene>
<proteinExistence type="predicted"/>
<feature type="domain" description="Mmc1 C-terminal" evidence="1">
    <location>
        <begin position="394"/>
        <end position="627"/>
    </location>
</feature>
<sequence length="676" mass="73165">MRRSPGASSGYRIEAFLDNFFFCPSCTTWRRTKPLRWTASSGSSSGCRNSSRRYASTSAPTLTSTTAINAQKIVPPRYKPLYDSLLNVQRKASAQVNLSRLHLALQGLESETPVTRVAILGLNVQDTASRVVRLLLADALEDEGRWERELLKSAGSGDFNRGVLIRYGQSPNPNLPQPKTSIPVLYVPSDVLERNNMEILVSSVSGPRNGELLQGAHTVTSDALLSPSIGTPTAATGRQTTISQPVHSCLLVTKGLDGLMLAAELLASTNFTAREDRESVSLVLDLKGIQEKAPGQVLVVDVAQAEEGLAAIRRSIGEATEYEHKWVDSGMPTLSSWFTLTSAARSEGPIPAPVKALISSLLTTAMTNLQVQASLEARSNAARSLSPATRANLTDAIEGFSRNAHQELQSGLASAWSSHNWRKLAWYKLFWRVDDVGLIITDLITNAWLPRTERAVYELSGRLSQAGISPTDALPSLPQEGQLTMSETKTDHLTEPTPLLQAQASIATEPPMRAVLVNPTGTAEVKMAPVPQAIPLSSSISSTRTAQMERAIADLTSTAQQIVLKTLSITGLSAGLSALTYLSITPGSMYEAGTIAAVGAAYALWRMQGDWFKATKALEHGLYDEGRAVIQRIVGRMEELVDNASQVVEDEVELQSRRQAEDAVTKAKEELDRLQK</sequence>
<dbReference type="PANTHER" id="PTHR38644">
    <property type="entry name" value="EXPRESSED PROTEIN"/>
    <property type="match status" value="1"/>
</dbReference>
<name>W9WZL7_9EURO</name>
<dbReference type="InterPro" id="IPR056196">
    <property type="entry name" value="Mmc1_C"/>
</dbReference>
<dbReference type="eggNOG" id="ENOG502RY8K">
    <property type="taxonomic scope" value="Eukaryota"/>
</dbReference>
<dbReference type="GeneID" id="19191905"/>
<organism evidence="2 3">
    <name type="scientific">Cladophialophora psammophila CBS 110553</name>
    <dbReference type="NCBI Taxonomy" id="1182543"/>
    <lineage>
        <taxon>Eukaryota</taxon>
        <taxon>Fungi</taxon>
        <taxon>Dikarya</taxon>
        <taxon>Ascomycota</taxon>
        <taxon>Pezizomycotina</taxon>
        <taxon>Eurotiomycetes</taxon>
        <taxon>Chaetothyriomycetidae</taxon>
        <taxon>Chaetothyriales</taxon>
        <taxon>Herpotrichiellaceae</taxon>
        <taxon>Cladophialophora</taxon>
    </lineage>
</organism>
<evidence type="ECO:0000259" key="1">
    <source>
        <dbReference type="Pfam" id="PF23868"/>
    </source>
</evidence>
<evidence type="ECO:0000313" key="3">
    <source>
        <dbReference type="Proteomes" id="UP000019471"/>
    </source>
</evidence>
<dbReference type="HOGENOM" id="CLU_023613_1_0_1"/>
<dbReference type="Pfam" id="PF23867">
    <property type="entry name" value="Mmc1_N"/>
    <property type="match status" value="1"/>
</dbReference>